<dbReference type="Proteomes" id="UP000017648">
    <property type="component" value="Segment"/>
</dbReference>
<dbReference type="OrthoDB" id="34260at10239"/>
<organismHost>
    <name type="scientific">Bacillus subtilis</name>
    <dbReference type="NCBI Taxonomy" id="1423"/>
</organismHost>
<accession>U5PXU1</accession>
<reference evidence="1 2" key="1">
    <citation type="journal article" date="2013" name="Genome Announc.">
        <title>Complete Genome of Bacillus subtilis Myophage Grass.</title>
        <authorList>
            <person name="Miller S.Y."/>
            <person name="Colquhoun J.M."/>
            <person name="Perl A.L."/>
            <person name="Chamakura K.R."/>
            <person name="Kuty Everett G.F."/>
        </authorList>
    </citation>
    <scope>NUCLEOTIDE SEQUENCE [LARGE SCALE GENOMIC DNA]</scope>
</reference>
<dbReference type="EMBL" id="KF669652">
    <property type="protein sequence ID" value="AGY47278.1"/>
    <property type="molecule type" value="Genomic_DNA"/>
</dbReference>
<evidence type="ECO:0000313" key="1">
    <source>
        <dbReference type="EMBL" id="AGY47278.1"/>
    </source>
</evidence>
<dbReference type="GeneID" id="17959937"/>
<dbReference type="KEGG" id="vg:17959937"/>
<protein>
    <submittedName>
        <fullName evidence="1">Uncharacterized protein</fullName>
    </submittedName>
</protein>
<organism evidence="1 2">
    <name type="scientific">Bacillus phage Grass</name>
    <dbReference type="NCBI Taxonomy" id="1406785"/>
    <lineage>
        <taxon>Viruses</taxon>
        <taxon>Duplodnaviria</taxon>
        <taxon>Heunggongvirae</taxon>
        <taxon>Uroviricota</taxon>
        <taxon>Caudoviricetes</taxon>
        <taxon>Herelleviridae</taxon>
        <taxon>Bastillevirinae</taxon>
        <taxon>Nitunavirus</taxon>
        <taxon>Nitunavirus grass</taxon>
    </lineage>
</organism>
<name>U5PXU1_BPGRA</name>
<gene>
    <name evidence="1" type="ORF">Grass_13</name>
</gene>
<proteinExistence type="predicted"/>
<keyword evidence="2" id="KW-1185">Reference proteome</keyword>
<dbReference type="RefSeq" id="YP_008771379.1">
    <property type="nucleotide sequence ID" value="NC_022771.1"/>
</dbReference>
<evidence type="ECO:0000313" key="2">
    <source>
        <dbReference type="Proteomes" id="UP000017648"/>
    </source>
</evidence>
<sequence length="86" mass="9751">MSNQESKFPHLIPSVVTGIFLSKDTKDDWEDVVSYVLDTNTGKIHLVITEDGNTSGAVLSAVQLDFFEQMIKDYREIIKYRRGLGE</sequence>